<proteinExistence type="predicted"/>
<keyword evidence="1" id="KW-1133">Transmembrane helix</keyword>
<keyword evidence="4" id="KW-1185">Reference proteome</keyword>
<dbReference type="InterPro" id="IPR011050">
    <property type="entry name" value="Pectin_lyase_fold/virulence"/>
</dbReference>
<keyword evidence="1" id="KW-0812">Transmembrane</keyword>
<sequence>MLKRGIGLGLLCITGHAFSANIVVTTTEDVVKADDQCSLREAIEYVNKGLPEAGFNGCGGKETSAVIELKGKQEYVLKSQISIAQSVDIRSVYDTTVTDANSQVGLSNAVIKASGNHRLFNIKKVLLPGDKNQTQAEKDAKISVNLSELTLQGCGTSRCEAQGGLIYNNEALSITNARLLNGTADQGGAIYNAGVPGSSFNWSVVSIEKSFIKGNKAAQGGVVYSEVPQFLIAQSVVRDNEVTDSNSSLFEAKSPFSAEISKNLSPSTLTRGIFSSTIFNNKGYIIKVLDDMQVINTTMILNSMGLVVNAPNKKGYVANSILAKNGSQDCKIVAGGEANQISNNLYSVGCGGTGAQALGNTTLIAGKTTEGKCDLGSTGILCPYNPAKDTVMSFFKPRLIESYKTIADSPIVNKGPQNSDLLACVVDQRNTKRPNNAKLCDRGAIELSVDTSTNTTVGEDIHYGEIAKFSLSTNTENGASVKLALPDQLQDGELVTPAQCTALFGKPTDGSPWKPGCLKVVQTNTPSKGTLTVTQDGDITYVPNGNWHGSDEFQLKVVTSTTYFSDNTEPYIAINARVVQAPVNNFEDKKVKTSGGGVGVIALFTLFGLIGLRRTKK</sequence>
<dbReference type="InterPro" id="IPR026454">
    <property type="entry name" value="Rhombotarget_A"/>
</dbReference>
<dbReference type="Pfam" id="PF17963">
    <property type="entry name" value="Big_9"/>
    <property type="match status" value="1"/>
</dbReference>
<keyword evidence="1" id="KW-0472">Membrane</keyword>
<dbReference type="Proteomes" id="UP000593966">
    <property type="component" value="Chromosome"/>
</dbReference>
<evidence type="ECO:0000256" key="2">
    <source>
        <dbReference type="SAM" id="SignalP"/>
    </source>
</evidence>
<keyword evidence="2" id="KW-0732">Signal</keyword>
<protein>
    <submittedName>
        <fullName evidence="3">Rhombotarget A</fullName>
    </submittedName>
</protein>
<evidence type="ECO:0000256" key="1">
    <source>
        <dbReference type="SAM" id="Phobius"/>
    </source>
</evidence>
<gene>
    <name evidence="3" type="primary">rbtA</name>
    <name evidence="3" type="ORF">G0028_05850</name>
</gene>
<dbReference type="OrthoDB" id="6712914at2"/>
<feature type="transmembrane region" description="Helical" evidence="1">
    <location>
        <begin position="594"/>
        <end position="612"/>
    </location>
</feature>
<dbReference type="Gene3D" id="2.60.40.3440">
    <property type="match status" value="1"/>
</dbReference>
<reference evidence="3 4" key="1">
    <citation type="submission" date="2020-02" db="EMBL/GenBank/DDBJ databases">
        <title>Tigecycline-resistant Acinetobacter species from pigs and migratory birds.</title>
        <authorList>
            <person name="Chen C."/>
            <person name="Sun J."/>
            <person name="Liao X.-P."/>
            <person name="Liu Y.-H."/>
        </authorList>
    </citation>
    <scope>NUCLEOTIDE SEQUENCE [LARGE SCALE GENOMIC DNA]</scope>
    <source>
        <strain evidence="3 4">YH12207_T</strain>
    </source>
</reference>
<evidence type="ECO:0000313" key="3">
    <source>
        <dbReference type="EMBL" id="QOW45459.1"/>
    </source>
</evidence>
<accession>A0A4Q4H3D0</accession>
<dbReference type="EMBL" id="CP048659">
    <property type="protein sequence ID" value="QOW45459.1"/>
    <property type="molecule type" value="Genomic_DNA"/>
</dbReference>
<dbReference type="AlphaFoldDB" id="A0A4Q4H3D0"/>
<feature type="chain" id="PRO_5043193777" evidence="2">
    <location>
        <begin position="20"/>
        <end position="617"/>
    </location>
</feature>
<dbReference type="RefSeq" id="WP_130072853.1">
    <property type="nucleotide sequence ID" value="NZ_CP048659.1"/>
</dbReference>
<dbReference type="NCBIfam" id="TIGR04212">
    <property type="entry name" value="GlyGly_RbtA"/>
    <property type="match status" value="1"/>
</dbReference>
<evidence type="ECO:0000313" key="4">
    <source>
        <dbReference type="Proteomes" id="UP000593966"/>
    </source>
</evidence>
<dbReference type="InterPro" id="IPR026457">
    <property type="entry name" value="CSLREA_Nterm"/>
</dbReference>
<organism evidence="3 4">
    <name type="scientific">Acinetobacter piscicola</name>
    <dbReference type="NCBI Taxonomy" id="2006115"/>
    <lineage>
        <taxon>Bacteria</taxon>
        <taxon>Pseudomonadati</taxon>
        <taxon>Pseudomonadota</taxon>
        <taxon>Gammaproteobacteria</taxon>
        <taxon>Moraxellales</taxon>
        <taxon>Moraxellaceae</taxon>
        <taxon>Acinetobacter</taxon>
    </lineage>
</organism>
<dbReference type="SUPFAM" id="SSF51126">
    <property type="entry name" value="Pectin lyase-like"/>
    <property type="match status" value="1"/>
</dbReference>
<feature type="signal peptide" evidence="2">
    <location>
        <begin position="1"/>
        <end position="19"/>
    </location>
</feature>
<name>A0A4Q4H3D0_9GAMM</name>
<dbReference type="NCBIfam" id="TIGR04214">
    <property type="entry name" value="CSLREA_Nterm"/>
    <property type="match status" value="1"/>
</dbReference>